<accession>A0AAV3NP93</accession>
<dbReference type="EMBL" id="BAABME010000212">
    <property type="protein sequence ID" value="GAA0140743.1"/>
    <property type="molecule type" value="Genomic_DNA"/>
</dbReference>
<protein>
    <submittedName>
        <fullName evidence="2">Uncharacterized protein</fullName>
    </submittedName>
</protein>
<evidence type="ECO:0000256" key="1">
    <source>
        <dbReference type="SAM" id="MobiDB-lite"/>
    </source>
</evidence>
<feature type="region of interest" description="Disordered" evidence="1">
    <location>
        <begin position="39"/>
        <end position="78"/>
    </location>
</feature>
<evidence type="ECO:0000313" key="2">
    <source>
        <dbReference type="EMBL" id="GAA0140743.1"/>
    </source>
</evidence>
<proteinExistence type="predicted"/>
<reference evidence="2 3" key="1">
    <citation type="submission" date="2024-01" db="EMBL/GenBank/DDBJ databases">
        <title>The complete chloroplast genome sequence of Lithospermum erythrorhizon: insights into the phylogenetic relationship among Boraginaceae species and the maternal lineages of purple gromwells.</title>
        <authorList>
            <person name="Okada T."/>
            <person name="Watanabe K."/>
        </authorList>
    </citation>
    <scope>NUCLEOTIDE SEQUENCE [LARGE SCALE GENOMIC DNA]</scope>
</reference>
<gene>
    <name evidence="2" type="ORF">LIER_02038</name>
</gene>
<dbReference type="AlphaFoldDB" id="A0AAV3NP93"/>
<feature type="compositionally biased region" description="Low complexity" evidence="1">
    <location>
        <begin position="42"/>
        <end position="72"/>
    </location>
</feature>
<sequence length="91" mass="9935">MDEQGINVVFEDRLNPSLYDDRVYVKECHYTKVATPGPLIESSATYSSDSTSSSTDTSSASSPFHHSPSSDKSTLKTASLTRVDVTSFPRL</sequence>
<keyword evidence="3" id="KW-1185">Reference proteome</keyword>
<evidence type="ECO:0000313" key="3">
    <source>
        <dbReference type="Proteomes" id="UP001454036"/>
    </source>
</evidence>
<organism evidence="2 3">
    <name type="scientific">Lithospermum erythrorhizon</name>
    <name type="common">Purple gromwell</name>
    <name type="synonym">Lithospermum officinale var. erythrorhizon</name>
    <dbReference type="NCBI Taxonomy" id="34254"/>
    <lineage>
        <taxon>Eukaryota</taxon>
        <taxon>Viridiplantae</taxon>
        <taxon>Streptophyta</taxon>
        <taxon>Embryophyta</taxon>
        <taxon>Tracheophyta</taxon>
        <taxon>Spermatophyta</taxon>
        <taxon>Magnoliopsida</taxon>
        <taxon>eudicotyledons</taxon>
        <taxon>Gunneridae</taxon>
        <taxon>Pentapetalae</taxon>
        <taxon>asterids</taxon>
        <taxon>lamiids</taxon>
        <taxon>Boraginales</taxon>
        <taxon>Boraginaceae</taxon>
        <taxon>Boraginoideae</taxon>
        <taxon>Lithospermeae</taxon>
        <taxon>Lithospermum</taxon>
    </lineage>
</organism>
<name>A0AAV3NP93_LITER</name>
<dbReference type="Proteomes" id="UP001454036">
    <property type="component" value="Unassembled WGS sequence"/>
</dbReference>
<comment type="caution">
    <text evidence="2">The sequence shown here is derived from an EMBL/GenBank/DDBJ whole genome shotgun (WGS) entry which is preliminary data.</text>
</comment>